<dbReference type="PIRSF" id="PIRSF001461">
    <property type="entry name" value="RPE"/>
    <property type="match status" value="1"/>
</dbReference>
<keyword evidence="15" id="KW-0170">Cobalt</keyword>
<feature type="binding site" evidence="15">
    <location>
        <position position="59"/>
    </location>
    <ligand>
        <name>a divalent metal cation</name>
        <dbReference type="ChEBI" id="CHEBI:60240"/>
    </ligand>
</feature>
<feature type="binding site" evidence="16">
    <location>
        <begin position="170"/>
        <end position="173"/>
    </location>
    <ligand>
        <name>substrate</name>
    </ligand>
</feature>
<evidence type="ECO:0000256" key="1">
    <source>
        <dbReference type="ARBA" id="ARBA00001782"/>
    </source>
</evidence>
<dbReference type="InterPro" id="IPR000056">
    <property type="entry name" value="Ribul_P_3_epim-like"/>
</dbReference>
<dbReference type="GO" id="GO:0005975">
    <property type="term" value="P:carbohydrate metabolic process"/>
    <property type="evidence" value="ECO:0007669"/>
    <property type="project" value="InterPro"/>
</dbReference>
<feature type="active site" description="Proton acceptor" evidence="14">
    <location>
        <position position="59"/>
    </location>
</feature>
<comment type="cofactor">
    <cofactor evidence="2">
        <name>Mn(2+)</name>
        <dbReference type="ChEBI" id="CHEBI:29035"/>
    </cofactor>
</comment>
<feature type="binding site" evidence="16">
    <location>
        <position position="91"/>
    </location>
    <ligand>
        <name>substrate</name>
    </ligand>
</feature>
<dbReference type="CDD" id="cd00429">
    <property type="entry name" value="RPE"/>
    <property type="match status" value="1"/>
</dbReference>
<gene>
    <name evidence="17" type="ORF">NMOB1V02_LOCUS1682</name>
</gene>
<comment type="pathway">
    <text evidence="6">Carbohydrate degradation; pentose phosphate pathway; D-xylulose 5-phosphate from D-ribulose 5-phosphate (non-oxidative stage): step 1/1.</text>
</comment>
<dbReference type="SUPFAM" id="SSF51366">
    <property type="entry name" value="Ribulose-phoshate binding barrel"/>
    <property type="match status" value="1"/>
</dbReference>
<dbReference type="FunFam" id="3.20.20.70:FF:000074">
    <property type="entry name" value="Ribulose-phosphate 3-epimerase"/>
    <property type="match status" value="1"/>
</dbReference>
<accession>A0A7R9BFS7</accession>
<dbReference type="EMBL" id="OA882213">
    <property type="protein sequence ID" value="CAD7273812.1"/>
    <property type="molecule type" value="Genomic_DNA"/>
</dbReference>
<feature type="binding site" evidence="15">
    <location>
        <position position="91"/>
    </location>
    <ligand>
        <name>a divalent metal cation</name>
        <dbReference type="ChEBI" id="CHEBI:60240"/>
    </ligand>
</feature>
<feature type="binding site" evidence="15">
    <location>
        <position position="57"/>
    </location>
    <ligand>
        <name>a divalent metal cation</name>
        <dbReference type="ChEBI" id="CHEBI:60240"/>
    </ligand>
</feature>
<dbReference type="Gene3D" id="3.20.20.70">
    <property type="entry name" value="Aldolase class I"/>
    <property type="match status" value="1"/>
</dbReference>
<comment type="catalytic activity">
    <reaction evidence="1 13">
        <text>D-ribulose 5-phosphate = D-xylulose 5-phosphate</text>
        <dbReference type="Rhea" id="RHEA:13677"/>
        <dbReference type="ChEBI" id="CHEBI:57737"/>
        <dbReference type="ChEBI" id="CHEBI:58121"/>
        <dbReference type="EC" id="5.1.3.1"/>
    </reaction>
</comment>
<evidence type="ECO:0000256" key="4">
    <source>
        <dbReference type="ARBA" id="ARBA00001947"/>
    </source>
</evidence>
<dbReference type="EMBL" id="CAJPEX010000176">
    <property type="protein sequence ID" value="CAG0913964.1"/>
    <property type="molecule type" value="Genomic_DNA"/>
</dbReference>
<evidence type="ECO:0000256" key="13">
    <source>
        <dbReference type="PIRNR" id="PIRNR001461"/>
    </source>
</evidence>
<evidence type="ECO:0000313" key="18">
    <source>
        <dbReference type="Proteomes" id="UP000678499"/>
    </source>
</evidence>
<keyword evidence="18" id="KW-1185">Reference proteome</keyword>
<evidence type="ECO:0000256" key="8">
    <source>
        <dbReference type="ARBA" id="ARBA00013188"/>
    </source>
</evidence>
<feature type="active site" description="Proton donor" evidence="14">
    <location>
        <position position="199"/>
    </location>
</feature>
<dbReference type="OrthoDB" id="1927044at2759"/>
<evidence type="ECO:0000256" key="16">
    <source>
        <dbReference type="PIRSR" id="PIRSR001461-3"/>
    </source>
</evidence>
<evidence type="ECO:0000256" key="11">
    <source>
        <dbReference type="ARBA" id="ARBA00022833"/>
    </source>
</evidence>
<name>A0A7R9BFS7_9CRUS</name>
<dbReference type="InterPro" id="IPR026019">
    <property type="entry name" value="Ribul_P_3_epim"/>
</dbReference>
<evidence type="ECO:0000256" key="10">
    <source>
        <dbReference type="ARBA" id="ARBA00022723"/>
    </source>
</evidence>
<comment type="cofactor">
    <cofactor evidence="5">
        <name>Fe(2+)</name>
        <dbReference type="ChEBI" id="CHEBI:29033"/>
    </cofactor>
</comment>
<feature type="binding site" evidence="16">
    <location>
        <position position="201"/>
    </location>
    <ligand>
        <name>substrate</name>
    </ligand>
</feature>
<comment type="cofactor">
    <cofactor evidence="3">
        <name>Co(2+)</name>
        <dbReference type="ChEBI" id="CHEBI:48828"/>
    </cofactor>
</comment>
<evidence type="ECO:0000256" key="15">
    <source>
        <dbReference type="PIRSR" id="PIRSR001461-2"/>
    </source>
</evidence>
<dbReference type="GO" id="GO:0006098">
    <property type="term" value="P:pentose-phosphate shunt"/>
    <property type="evidence" value="ECO:0007669"/>
    <property type="project" value="InterPro"/>
</dbReference>
<sequence>MPLNRLLKTVCESVRRFSSRKMDDLQVKIGPSILNADLGDLGNECVRMMDSGADYLHLDVMDGHFVPNLTFGHPVVKCLRGKVPKAFFDLHMMVSNPHAWVGPMQDAGADQYTFHYEAASDDVLGLARRIKETGMKVGVGVKPATDVDVILPLLNSDLIDTVLIMTVEPGFGGQRFMEDMMPKVSAIRSRFPLINIEVDGGVGPNNVDVCAEAGANMIVSGTAIIKSDDPSQTIRHMRAVAQDVINKGSLDR</sequence>
<dbReference type="EC" id="5.1.3.1" evidence="8 13"/>
<evidence type="ECO:0000313" key="17">
    <source>
        <dbReference type="EMBL" id="CAD7273812.1"/>
    </source>
</evidence>
<dbReference type="Pfam" id="PF00834">
    <property type="entry name" value="Ribul_P_3_epim"/>
    <property type="match status" value="1"/>
</dbReference>
<comment type="cofactor">
    <cofactor evidence="15">
        <name>a divalent metal cation</name>
        <dbReference type="ChEBI" id="CHEBI:60240"/>
    </cofactor>
    <text evidence="15">Binds 1 divalent metal cation per subunit.</text>
</comment>
<reference evidence="17" key="1">
    <citation type="submission" date="2020-11" db="EMBL/GenBank/DDBJ databases">
        <authorList>
            <person name="Tran Van P."/>
        </authorList>
    </citation>
    <scope>NUCLEOTIDE SEQUENCE</scope>
</reference>
<dbReference type="HAMAP" id="MF_02227">
    <property type="entry name" value="RPE"/>
    <property type="match status" value="1"/>
</dbReference>
<keyword evidence="10 15" id="KW-0479">Metal-binding</keyword>
<feature type="binding site" evidence="15">
    <location>
        <position position="199"/>
    </location>
    <ligand>
        <name>a divalent metal cation</name>
        <dbReference type="ChEBI" id="CHEBI:60240"/>
    </ligand>
</feature>
<organism evidence="17">
    <name type="scientific">Notodromas monacha</name>
    <dbReference type="NCBI Taxonomy" id="399045"/>
    <lineage>
        <taxon>Eukaryota</taxon>
        <taxon>Metazoa</taxon>
        <taxon>Ecdysozoa</taxon>
        <taxon>Arthropoda</taxon>
        <taxon>Crustacea</taxon>
        <taxon>Oligostraca</taxon>
        <taxon>Ostracoda</taxon>
        <taxon>Podocopa</taxon>
        <taxon>Podocopida</taxon>
        <taxon>Cypridocopina</taxon>
        <taxon>Cypridoidea</taxon>
        <taxon>Cyprididae</taxon>
        <taxon>Notodromas</taxon>
    </lineage>
</organism>
<keyword evidence="13" id="KW-0119">Carbohydrate metabolism</keyword>
<dbReference type="PANTHER" id="PTHR11749">
    <property type="entry name" value="RIBULOSE-5-PHOSPHATE-3-EPIMERASE"/>
    <property type="match status" value="1"/>
</dbReference>
<dbReference type="PROSITE" id="PS01085">
    <property type="entry name" value="RIBUL_P_3_EPIMER_1"/>
    <property type="match status" value="1"/>
</dbReference>
<feature type="binding site" evidence="16">
    <location>
        <position position="32"/>
    </location>
    <ligand>
        <name>substrate</name>
    </ligand>
</feature>
<dbReference type="GO" id="GO:0046872">
    <property type="term" value="F:metal ion binding"/>
    <property type="evidence" value="ECO:0007669"/>
    <property type="project" value="UniProtKB-KW"/>
</dbReference>
<feature type="binding site" evidence="16">
    <location>
        <begin position="221"/>
        <end position="222"/>
    </location>
    <ligand>
        <name>substrate</name>
    </ligand>
</feature>
<evidence type="ECO:0000256" key="7">
    <source>
        <dbReference type="ARBA" id="ARBA00009541"/>
    </source>
</evidence>
<comment type="similarity">
    <text evidence="7 13">Belongs to the ribulose-phosphate 3-epimerase family.</text>
</comment>
<dbReference type="GO" id="GO:0004750">
    <property type="term" value="F:D-ribulose-phosphate 3-epimerase activity"/>
    <property type="evidence" value="ECO:0007669"/>
    <property type="project" value="UniProtKB-EC"/>
</dbReference>
<comment type="cofactor">
    <cofactor evidence="4">
        <name>Zn(2+)</name>
        <dbReference type="ChEBI" id="CHEBI:29105"/>
    </cofactor>
</comment>
<dbReference type="InterPro" id="IPR013785">
    <property type="entry name" value="Aldolase_TIM"/>
</dbReference>
<keyword evidence="15" id="KW-0464">Manganese</keyword>
<dbReference type="Proteomes" id="UP000678499">
    <property type="component" value="Unassembled WGS sequence"/>
</dbReference>
<keyword evidence="12 13" id="KW-0413">Isomerase</keyword>
<evidence type="ECO:0000256" key="14">
    <source>
        <dbReference type="PIRSR" id="PIRSR001461-1"/>
    </source>
</evidence>
<evidence type="ECO:0000256" key="5">
    <source>
        <dbReference type="ARBA" id="ARBA00001954"/>
    </source>
</evidence>
<evidence type="ECO:0000256" key="6">
    <source>
        <dbReference type="ARBA" id="ARBA00005016"/>
    </source>
</evidence>
<evidence type="ECO:0000256" key="3">
    <source>
        <dbReference type="ARBA" id="ARBA00001941"/>
    </source>
</evidence>
<keyword evidence="11 15" id="KW-0862">Zinc</keyword>
<proteinExistence type="inferred from homology"/>
<dbReference type="InterPro" id="IPR011060">
    <property type="entry name" value="RibuloseP-bd_barrel"/>
</dbReference>
<evidence type="ECO:0000256" key="12">
    <source>
        <dbReference type="ARBA" id="ARBA00023235"/>
    </source>
</evidence>
<dbReference type="PROSITE" id="PS01086">
    <property type="entry name" value="RIBUL_P_3_EPIMER_2"/>
    <property type="match status" value="1"/>
</dbReference>
<dbReference type="AlphaFoldDB" id="A0A7R9BFS7"/>
<evidence type="ECO:0000256" key="2">
    <source>
        <dbReference type="ARBA" id="ARBA00001936"/>
    </source>
</evidence>
<dbReference type="NCBIfam" id="NF004076">
    <property type="entry name" value="PRK05581.1-4"/>
    <property type="match status" value="1"/>
</dbReference>
<evidence type="ECO:0000256" key="9">
    <source>
        <dbReference type="ARBA" id="ARBA00013920"/>
    </source>
</evidence>
<protein>
    <recommendedName>
        <fullName evidence="9 13">Ribulose-phosphate 3-epimerase</fullName>
        <ecNumber evidence="8 13">5.1.3.1</ecNumber>
    </recommendedName>
</protein>